<keyword evidence="5" id="KW-0057">Aromatic amino acid biosynthesis</keyword>
<dbReference type="InterPro" id="IPR008242">
    <property type="entry name" value="Chor_mutase/pphenate_deHydtase"/>
</dbReference>
<keyword evidence="14" id="KW-1185">Reference proteome</keyword>
<dbReference type="EMBL" id="LQWZ01000023">
    <property type="protein sequence ID" value="OAH56131.1"/>
    <property type="molecule type" value="Genomic_DNA"/>
</dbReference>
<comment type="catalytic activity">
    <reaction evidence="8">
        <text>prephenate + H(+) = 3-phenylpyruvate + CO2 + H2O</text>
        <dbReference type="Rhea" id="RHEA:21648"/>
        <dbReference type="ChEBI" id="CHEBI:15377"/>
        <dbReference type="ChEBI" id="CHEBI:15378"/>
        <dbReference type="ChEBI" id="CHEBI:16526"/>
        <dbReference type="ChEBI" id="CHEBI:18005"/>
        <dbReference type="ChEBI" id="CHEBI:29934"/>
        <dbReference type="EC" id="4.2.1.51"/>
    </reaction>
</comment>
<dbReference type="Pfam" id="PF01842">
    <property type="entry name" value="ACT"/>
    <property type="match status" value="1"/>
</dbReference>
<dbReference type="InterPro" id="IPR018528">
    <property type="entry name" value="Preph_deHydtase_CS"/>
</dbReference>
<dbReference type="GO" id="GO:0009094">
    <property type="term" value="P:L-phenylalanine biosynthetic process"/>
    <property type="evidence" value="ECO:0007669"/>
    <property type="project" value="UniProtKB-UniPathway"/>
</dbReference>
<evidence type="ECO:0000313" key="14">
    <source>
        <dbReference type="Proteomes" id="UP000076935"/>
    </source>
</evidence>
<protein>
    <recommendedName>
        <fullName evidence="3">Prephenate dehydratase</fullName>
        <ecNumber evidence="2">4.2.1.51</ecNumber>
    </recommendedName>
</protein>
<evidence type="ECO:0000256" key="3">
    <source>
        <dbReference type="ARBA" id="ARBA00021872"/>
    </source>
</evidence>
<dbReference type="EMBL" id="LQWY01000005">
    <property type="protein sequence ID" value="OAH62734.1"/>
    <property type="molecule type" value="Genomic_DNA"/>
</dbReference>
<feature type="domain" description="Prephenate dehydratase" evidence="10">
    <location>
        <begin position="3"/>
        <end position="183"/>
    </location>
</feature>
<dbReference type="UniPathway" id="UPA00121">
    <property type="reaction ID" value="UER00345"/>
</dbReference>
<dbReference type="Gene3D" id="3.40.190.10">
    <property type="entry name" value="Periplasmic binding protein-like II"/>
    <property type="match status" value="2"/>
</dbReference>
<keyword evidence="6" id="KW-0584">Phenylalanine biosynthesis</keyword>
<evidence type="ECO:0000313" key="15">
    <source>
        <dbReference type="Proteomes" id="UP000077271"/>
    </source>
</evidence>
<evidence type="ECO:0000256" key="8">
    <source>
        <dbReference type="ARBA" id="ARBA00047848"/>
    </source>
</evidence>
<organism evidence="12 15">
    <name type="scientific">Domibacillus aminovorans</name>
    <dbReference type="NCBI Taxonomy" id="29332"/>
    <lineage>
        <taxon>Bacteria</taxon>
        <taxon>Bacillati</taxon>
        <taxon>Bacillota</taxon>
        <taxon>Bacilli</taxon>
        <taxon>Bacillales</taxon>
        <taxon>Bacillaceae</taxon>
        <taxon>Domibacillus</taxon>
    </lineage>
</organism>
<dbReference type="PROSITE" id="PS51171">
    <property type="entry name" value="PREPHENATE_DEHYDR_3"/>
    <property type="match status" value="1"/>
</dbReference>
<reference evidence="14 15" key="1">
    <citation type="submission" date="2016-01" db="EMBL/GenBank/DDBJ databases">
        <title>Investigation of taxonomic status of Bacillus aminovorans.</title>
        <authorList>
            <person name="Verma A."/>
            <person name="Pal Y."/>
            <person name="Krishnamurthi S."/>
        </authorList>
    </citation>
    <scope>NUCLEOTIDE SEQUENCE [LARGE SCALE GENOMIC DNA]</scope>
    <source>
        <strain evidence="13 14">DSM 1314</strain>
        <strain evidence="12 15">DSM 4337</strain>
    </source>
</reference>
<dbReference type="CDD" id="cd04905">
    <property type="entry name" value="ACT_CM-PDT"/>
    <property type="match status" value="1"/>
</dbReference>
<feature type="site" description="Essential for prephenate dehydratase activity" evidence="9">
    <location>
        <position position="176"/>
    </location>
</feature>
<dbReference type="EC" id="4.2.1.51" evidence="2"/>
<evidence type="ECO:0000256" key="6">
    <source>
        <dbReference type="ARBA" id="ARBA00023222"/>
    </source>
</evidence>
<feature type="domain" description="ACT" evidence="11">
    <location>
        <begin position="201"/>
        <end position="276"/>
    </location>
</feature>
<dbReference type="GO" id="GO:0005737">
    <property type="term" value="C:cytoplasm"/>
    <property type="evidence" value="ECO:0007669"/>
    <property type="project" value="TreeGrafter"/>
</dbReference>
<dbReference type="Proteomes" id="UP000076935">
    <property type="component" value="Unassembled WGS sequence"/>
</dbReference>
<evidence type="ECO:0000256" key="2">
    <source>
        <dbReference type="ARBA" id="ARBA00013147"/>
    </source>
</evidence>
<keyword evidence="4" id="KW-0028">Amino-acid biosynthesis</keyword>
<dbReference type="OrthoDB" id="9802281at2"/>
<dbReference type="FunFam" id="3.40.190.10:FF:000064">
    <property type="entry name" value="Prephenate dehydratase"/>
    <property type="match status" value="1"/>
</dbReference>
<dbReference type="PIRSF" id="PIRSF001500">
    <property type="entry name" value="Chor_mut_pdt_Ppr"/>
    <property type="match status" value="1"/>
</dbReference>
<evidence type="ECO:0000256" key="7">
    <source>
        <dbReference type="ARBA" id="ARBA00023239"/>
    </source>
</evidence>
<dbReference type="InterPro" id="IPR045865">
    <property type="entry name" value="ACT-like_dom_sf"/>
</dbReference>
<dbReference type="Pfam" id="PF00800">
    <property type="entry name" value="PDT"/>
    <property type="match status" value="1"/>
</dbReference>
<evidence type="ECO:0000256" key="1">
    <source>
        <dbReference type="ARBA" id="ARBA00004741"/>
    </source>
</evidence>
<evidence type="ECO:0000256" key="5">
    <source>
        <dbReference type="ARBA" id="ARBA00023141"/>
    </source>
</evidence>
<evidence type="ECO:0000259" key="10">
    <source>
        <dbReference type="PROSITE" id="PS51171"/>
    </source>
</evidence>
<evidence type="ECO:0000313" key="12">
    <source>
        <dbReference type="EMBL" id="OAH56131.1"/>
    </source>
</evidence>
<sequence length="289" mass="31948">MRKIAFLGPAATFTDIAVSDAFPDDERIPCVTIPECMDFVLEGKADLAVVPIENALEGTVNMTIDHLFHEADLTIVGELTAPIQQHLLVHPDHAPQWKEVGRVLSHPHAIAQCHKFLNRELYGIPTQQMTSTAAAAKYVNEHPEQCIAAIANSLSAEEYGLVVVQTDIHDYHFNHTRFLVLSKTHEELTFPLPQTGGKTTIVVTLPTDRPGSLHQVLATFAWRNLNLEKIESRPLKTGLGNYFFIIDVAQRIDDVLVPGAFAEMEALGCKVQVLGSYYGYEVGQTPSKI</sequence>
<dbReference type="PROSITE" id="PS51671">
    <property type="entry name" value="ACT"/>
    <property type="match status" value="1"/>
</dbReference>
<dbReference type="SUPFAM" id="SSF53850">
    <property type="entry name" value="Periplasmic binding protein-like II"/>
    <property type="match status" value="1"/>
</dbReference>
<dbReference type="PANTHER" id="PTHR21022">
    <property type="entry name" value="PREPHENATE DEHYDRATASE P PROTEIN"/>
    <property type="match status" value="1"/>
</dbReference>
<name>A0A177KU51_9BACI</name>
<evidence type="ECO:0000313" key="13">
    <source>
        <dbReference type="EMBL" id="OAH62734.1"/>
    </source>
</evidence>
<keyword evidence="7" id="KW-0456">Lyase</keyword>
<dbReference type="CDD" id="cd13633">
    <property type="entry name" value="PBP2_Sa-PDT_like"/>
    <property type="match status" value="1"/>
</dbReference>
<gene>
    <name evidence="12" type="ORF">AWH48_05520</name>
    <name evidence="13" type="ORF">AWH49_08690</name>
</gene>
<proteinExistence type="predicted"/>
<evidence type="ECO:0000256" key="9">
    <source>
        <dbReference type="PIRSR" id="PIRSR001500-2"/>
    </source>
</evidence>
<dbReference type="RefSeq" id="WP_018394050.1">
    <property type="nucleotide sequence ID" value="NZ_JBCNAN010000033.1"/>
</dbReference>
<accession>A0A177KU51</accession>
<dbReference type="NCBIfam" id="NF008865">
    <property type="entry name" value="PRK11898.1"/>
    <property type="match status" value="1"/>
</dbReference>
<dbReference type="AlphaFoldDB" id="A0A177KU51"/>
<dbReference type="STRING" id="29332.AWH48_05520"/>
<dbReference type="PANTHER" id="PTHR21022:SF19">
    <property type="entry name" value="PREPHENATE DEHYDRATASE-RELATED"/>
    <property type="match status" value="1"/>
</dbReference>
<dbReference type="SUPFAM" id="SSF55021">
    <property type="entry name" value="ACT-like"/>
    <property type="match status" value="1"/>
</dbReference>
<dbReference type="FunFam" id="3.30.70.260:FF:000012">
    <property type="entry name" value="Prephenate dehydratase"/>
    <property type="match status" value="1"/>
</dbReference>
<dbReference type="Proteomes" id="UP000077271">
    <property type="component" value="Unassembled WGS sequence"/>
</dbReference>
<dbReference type="GO" id="GO:0004664">
    <property type="term" value="F:prephenate dehydratase activity"/>
    <property type="evidence" value="ECO:0007669"/>
    <property type="project" value="UniProtKB-EC"/>
</dbReference>
<evidence type="ECO:0000259" key="11">
    <source>
        <dbReference type="PROSITE" id="PS51671"/>
    </source>
</evidence>
<dbReference type="Gene3D" id="3.30.70.260">
    <property type="match status" value="1"/>
</dbReference>
<comment type="pathway">
    <text evidence="1">Amino-acid biosynthesis; L-phenylalanine biosynthesis; phenylpyruvate from prephenate: step 1/1.</text>
</comment>
<dbReference type="PROSITE" id="PS00857">
    <property type="entry name" value="PREPHENATE_DEHYDR_1"/>
    <property type="match status" value="1"/>
</dbReference>
<comment type="caution">
    <text evidence="12">The sequence shown here is derived from an EMBL/GenBank/DDBJ whole genome shotgun (WGS) entry which is preliminary data.</text>
</comment>
<dbReference type="InterPro" id="IPR001086">
    <property type="entry name" value="Preph_deHydtase"/>
</dbReference>
<evidence type="ECO:0000256" key="4">
    <source>
        <dbReference type="ARBA" id="ARBA00022605"/>
    </source>
</evidence>
<dbReference type="InterPro" id="IPR002912">
    <property type="entry name" value="ACT_dom"/>
</dbReference>